<dbReference type="STRING" id="403935.SAMN05216481_103329"/>
<keyword evidence="3" id="KW-1185">Reference proteome</keyword>
<evidence type="ECO:0000313" key="2">
    <source>
        <dbReference type="EMBL" id="SEQ02484.1"/>
    </source>
</evidence>
<organism evidence="2 3">
    <name type="scientific">Streptomyces radiopugnans</name>
    <dbReference type="NCBI Taxonomy" id="403935"/>
    <lineage>
        <taxon>Bacteria</taxon>
        <taxon>Bacillati</taxon>
        <taxon>Actinomycetota</taxon>
        <taxon>Actinomycetes</taxon>
        <taxon>Kitasatosporales</taxon>
        <taxon>Streptomycetaceae</taxon>
        <taxon>Streptomyces</taxon>
    </lineage>
</organism>
<proteinExistence type="predicted"/>
<name>A0A1H9CMT8_9ACTN</name>
<dbReference type="EMBL" id="FOET01000003">
    <property type="protein sequence ID" value="SEQ02484.1"/>
    <property type="molecule type" value="Genomic_DNA"/>
</dbReference>
<protein>
    <submittedName>
        <fullName evidence="2">Uncharacterized protein</fullName>
    </submittedName>
</protein>
<accession>A0A1H9CMT8</accession>
<evidence type="ECO:0000313" key="3">
    <source>
        <dbReference type="Proteomes" id="UP000199055"/>
    </source>
</evidence>
<dbReference type="Proteomes" id="UP000199055">
    <property type="component" value="Unassembled WGS sequence"/>
</dbReference>
<dbReference type="Gene3D" id="3.30.530.20">
    <property type="match status" value="1"/>
</dbReference>
<dbReference type="InterPro" id="IPR023393">
    <property type="entry name" value="START-like_dom_sf"/>
</dbReference>
<reference evidence="2 3" key="1">
    <citation type="submission" date="2016-10" db="EMBL/GenBank/DDBJ databases">
        <authorList>
            <person name="de Groot N.N."/>
        </authorList>
    </citation>
    <scope>NUCLEOTIDE SEQUENCE [LARGE SCALE GENOMIC DNA]</scope>
    <source>
        <strain evidence="2 3">CGMCC 4.3519</strain>
    </source>
</reference>
<feature type="region of interest" description="Disordered" evidence="1">
    <location>
        <begin position="86"/>
        <end position="109"/>
    </location>
</feature>
<evidence type="ECO:0000256" key="1">
    <source>
        <dbReference type="SAM" id="MobiDB-lite"/>
    </source>
</evidence>
<feature type="compositionally biased region" description="Low complexity" evidence="1">
    <location>
        <begin position="89"/>
        <end position="101"/>
    </location>
</feature>
<gene>
    <name evidence="2" type="ORF">SAMN05216481_103329</name>
</gene>
<dbReference type="RefSeq" id="WP_093657367.1">
    <property type="nucleotide sequence ID" value="NZ_FOET01000003.1"/>
</dbReference>
<sequence>MNQLARTALVLAGAGAGAAVLRKAASARRRAREDGERWMVVTINRAPTDVMPHGDPPSPLDEFGDALEITVRPAPGDRGTELAARLREPASPASASLPSRLAGKDPRQGVRRALREAKSLLETGEVMLPDAPPTGRGDTVGGKVVGLASRRAGGEGVL</sequence>
<dbReference type="AlphaFoldDB" id="A0A1H9CMT8"/>